<feature type="transmembrane region" description="Helical" evidence="7">
    <location>
        <begin position="124"/>
        <end position="142"/>
    </location>
</feature>
<evidence type="ECO:0000313" key="10">
    <source>
        <dbReference type="Proteomes" id="UP000216052"/>
    </source>
</evidence>
<dbReference type="InterPro" id="IPR000620">
    <property type="entry name" value="EamA_dom"/>
</dbReference>
<dbReference type="PANTHER" id="PTHR32322:SF18">
    <property type="entry name" value="S-ADENOSYLMETHIONINE_S-ADENOSYLHOMOCYSTEINE TRANSPORTER"/>
    <property type="match status" value="1"/>
</dbReference>
<sequence length="290" mass="31422">MRQGFKGAFYLSLAASIWGGLYVVSKYAMEIVPPFTLLFFRYVVASATLSIACRIVNAPIFPAVKRTSLLQVGFIGYFLSISAQFIGTNLSSAHMGAVITTLSPIFQSIFAILLLKETMSRREGMAMFIAFAGVLIIILTGGDNSDSTLWGNLILLLAAVFWGYQSVIARQASFIHSPLTVTTAGALVAAFFTGLAALTELGQWNYLAITTWSIVLSILYIGVVSTAVAFFAWNKGLSLLSTHQAGPFFFFQPVVGSLLGWAMLGEQLTIAFFCGTILIIIGVYYSFKCN</sequence>
<accession>A0ABZ3J1C9</accession>
<evidence type="ECO:0000256" key="2">
    <source>
        <dbReference type="ARBA" id="ARBA00007362"/>
    </source>
</evidence>
<dbReference type="SUPFAM" id="SSF103481">
    <property type="entry name" value="Multidrug resistance efflux transporter EmrE"/>
    <property type="match status" value="2"/>
</dbReference>
<evidence type="ECO:0000256" key="6">
    <source>
        <dbReference type="ARBA" id="ARBA00023136"/>
    </source>
</evidence>
<evidence type="ECO:0000256" key="4">
    <source>
        <dbReference type="ARBA" id="ARBA00022692"/>
    </source>
</evidence>
<dbReference type="Proteomes" id="UP000216052">
    <property type="component" value="Chromosome"/>
</dbReference>
<keyword evidence="5 7" id="KW-1133">Transmembrane helix</keyword>
<dbReference type="Pfam" id="PF00892">
    <property type="entry name" value="EamA"/>
    <property type="match status" value="2"/>
</dbReference>
<gene>
    <name evidence="9" type="ORF">SPACI_020030</name>
</gene>
<feature type="transmembrane region" description="Helical" evidence="7">
    <location>
        <begin position="270"/>
        <end position="287"/>
    </location>
</feature>
<keyword evidence="10" id="KW-1185">Reference proteome</keyword>
<reference evidence="9" key="1">
    <citation type="submission" date="2024-05" db="EMBL/GenBank/DDBJ databases">
        <title>Isolation and characterization of Sporomusa carbonis sp. nov., a carboxydotrophic hydrogenogen in the genus of Sporomusa isolated from a charcoal burning pile.</title>
        <authorList>
            <person name="Boeer T."/>
            <person name="Rosenbaum F."/>
            <person name="Eysell L."/>
            <person name="Mueller V."/>
            <person name="Daniel R."/>
            <person name="Poehlein A."/>
        </authorList>
    </citation>
    <scope>NUCLEOTIDE SEQUENCE [LARGE SCALE GENOMIC DNA]</scope>
    <source>
        <strain evidence="9">DSM 3132</strain>
    </source>
</reference>
<keyword evidence="6 7" id="KW-0472">Membrane</keyword>
<dbReference type="PANTHER" id="PTHR32322">
    <property type="entry name" value="INNER MEMBRANE TRANSPORTER"/>
    <property type="match status" value="1"/>
</dbReference>
<name>A0ABZ3J1C9_SPOA4</name>
<feature type="transmembrane region" description="Helical" evidence="7">
    <location>
        <begin position="204"/>
        <end position="233"/>
    </location>
</feature>
<feature type="transmembrane region" description="Helical" evidence="7">
    <location>
        <begin position="7"/>
        <end position="25"/>
    </location>
</feature>
<evidence type="ECO:0000256" key="7">
    <source>
        <dbReference type="SAM" id="Phobius"/>
    </source>
</evidence>
<evidence type="ECO:0000256" key="5">
    <source>
        <dbReference type="ARBA" id="ARBA00022989"/>
    </source>
</evidence>
<feature type="transmembrane region" description="Helical" evidence="7">
    <location>
        <begin position="245"/>
        <end position="264"/>
    </location>
</feature>
<evidence type="ECO:0000313" key="9">
    <source>
        <dbReference type="EMBL" id="XFO71958.1"/>
    </source>
</evidence>
<dbReference type="RefSeq" id="WP_093794983.1">
    <property type="nucleotide sequence ID" value="NZ_CP155571.1"/>
</dbReference>
<evidence type="ECO:0000256" key="1">
    <source>
        <dbReference type="ARBA" id="ARBA00004651"/>
    </source>
</evidence>
<dbReference type="InterPro" id="IPR050638">
    <property type="entry name" value="AA-Vitamin_Transporters"/>
</dbReference>
<dbReference type="EMBL" id="CP155571">
    <property type="protein sequence ID" value="XFO71958.1"/>
    <property type="molecule type" value="Genomic_DNA"/>
</dbReference>
<dbReference type="InterPro" id="IPR037185">
    <property type="entry name" value="EmrE-like"/>
</dbReference>
<evidence type="ECO:0000256" key="3">
    <source>
        <dbReference type="ARBA" id="ARBA00022475"/>
    </source>
</evidence>
<keyword evidence="3" id="KW-1003">Cell membrane</keyword>
<comment type="subcellular location">
    <subcellularLocation>
        <location evidence="1">Cell membrane</location>
        <topology evidence="1">Multi-pass membrane protein</topology>
    </subcellularLocation>
</comment>
<feature type="transmembrane region" description="Helical" evidence="7">
    <location>
        <begin position="93"/>
        <end position="115"/>
    </location>
</feature>
<organism evidence="9 10">
    <name type="scientific">Sporomusa acidovorans (strain ATCC 49682 / DSM 3132 / Mol)</name>
    <dbReference type="NCBI Taxonomy" id="1123286"/>
    <lineage>
        <taxon>Bacteria</taxon>
        <taxon>Bacillati</taxon>
        <taxon>Bacillota</taxon>
        <taxon>Negativicutes</taxon>
        <taxon>Selenomonadales</taxon>
        <taxon>Sporomusaceae</taxon>
        <taxon>Sporomusa</taxon>
    </lineage>
</organism>
<feature type="transmembrane region" description="Helical" evidence="7">
    <location>
        <begin position="37"/>
        <end position="56"/>
    </location>
</feature>
<feature type="domain" description="EamA" evidence="8">
    <location>
        <begin position="6"/>
        <end position="138"/>
    </location>
</feature>
<feature type="transmembrane region" description="Helical" evidence="7">
    <location>
        <begin position="148"/>
        <end position="167"/>
    </location>
</feature>
<protein>
    <recommendedName>
        <fullName evidence="8">EamA domain-containing protein</fullName>
    </recommendedName>
</protein>
<evidence type="ECO:0000259" key="8">
    <source>
        <dbReference type="Pfam" id="PF00892"/>
    </source>
</evidence>
<keyword evidence="4 7" id="KW-0812">Transmembrane</keyword>
<feature type="transmembrane region" description="Helical" evidence="7">
    <location>
        <begin position="179"/>
        <end position="198"/>
    </location>
</feature>
<feature type="transmembrane region" description="Helical" evidence="7">
    <location>
        <begin position="68"/>
        <end position="87"/>
    </location>
</feature>
<proteinExistence type="inferred from homology"/>
<comment type="similarity">
    <text evidence="2">Belongs to the EamA transporter family.</text>
</comment>
<feature type="domain" description="EamA" evidence="8">
    <location>
        <begin position="149"/>
        <end position="285"/>
    </location>
</feature>